<keyword evidence="5" id="KW-0975">Bacterial flagellum</keyword>
<keyword evidence="3 5" id="KW-1133">Transmembrane helix</keyword>
<dbReference type="RefSeq" id="WP_235842947.1">
    <property type="nucleotide sequence ID" value="NZ_JARTFQ010000006.1"/>
</dbReference>
<reference evidence="8 9" key="1">
    <citation type="submission" date="2023-03" db="EMBL/GenBank/DDBJ databases">
        <title>Bacillus Genome Sequencing.</title>
        <authorList>
            <person name="Dunlap C."/>
        </authorList>
    </citation>
    <scope>NUCLEOTIDE SEQUENCE [LARGE SCALE GENOMIC DNA]</scope>
    <source>
        <strain evidence="8 9">NRS-1717</strain>
    </source>
</reference>
<evidence type="ECO:0000313" key="8">
    <source>
        <dbReference type="EMBL" id="MED4401519.1"/>
    </source>
</evidence>
<dbReference type="InterPro" id="IPR022781">
    <property type="entry name" value="Flagellar_biosynth_FliO"/>
</dbReference>
<feature type="region of interest" description="Disordered" evidence="6">
    <location>
        <begin position="194"/>
        <end position="230"/>
    </location>
</feature>
<evidence type="ECO:0000256" key="1">
    <source>
        <dbReference type="ARBA" id="ARBA00022475"/>
    </source>
</evidence>
<dbReference type="Proteomes" id="UP001342826">
    <property type="component" value="Unassembled WGS sequence"/>
</dbReference>
<keyword evidence="7" id="KW-0732">Signal</keyword>
<keyword evidence="4 5" id="KW-0472">Membrane</keyword>
<keyword evidence="8" id="KW-0966">Cell projection</keyword>
<comment type="similarity">
    <text evidence="5">Belongs to the FliO/MopB family.</text>
</comment>
<feature type="compositionally biased region" description="Basic and acidic residues" evidence="6">
    <location>
        <begin position="211"/>
        <end position="230"/>
    </location>
</feature>
<comment type="caution">
    <text evidence="8">The sequence shown here is derived from an EMBL/GenBank/DDBJ whole genome shotgun (WGS) entry which is preliminary data.</text>
</comment>
<name>A0ABU6NWP8_9BACI</name>
<feature type="transmembrane region" description="Helical" evidence="5">
    <location>
        <begin position="77"/>
        <end position="95"/>
    </location>
</feature>
<dbReference type="EMBL" id="JARTFS010000006">
    <property type="protein sequence ID" value="MED4401519.1"/>
    <property type="molecule type" value="Genomic_DNA"/>
</dbReference>
<feature type="signal peptide" evidence="7">
    <location>
        <begin position="1"/>
        <end position="18"/>
    </location>
</feature>
<accession>A0ABU6NWP8</accession>
<keyword evidence="1 5" id="KW-1003">Cell membrane</keyword>
<keyword evidence="8" id="KW-0969">Cilium</keyword>
<comment type="subcellular location">
    <subcellularLocation>
        <location evidence="5">Cell membrane</location>
    </subcellularLocation>
    <subcellularLocation>
        <location evidence="5">Bacterial flagellum basal body</location>
    </subcellularLocation>
</comment>
<evidence type="ECO:0000256" key="7">
    <source>
        <dbReference type="SAM" id="SignalP"/>
    </source>
</evidence>
<evidence type="ECO:0000256" key="2">
    <source>
        <dbReference type="ARBA" id="ARBA00022692"/>
    </source>
</evidence>
<keyword evidence="8" id="KW-0282">Flagellum</keyword>
<proteinExistence type="inferred from homology"/>
<gene>
    <name evidence="8" type="primary">fliO</name>
    <name evidence="8" type="ORF">P9271_09355</name>
</gene>
<evidence type="ECO:0000256" key="3">
    <source>
        <dbReference type="ARBA" id="ARBA00022989"/>
    </source>
</evidence>
<keyword evidence="2 5" id="KW-0812">Transmembrane</keyword>
<protein>
    <recommendedName>
        <fullName evidence="5">Flagellar protein</fullName>
    </recommendedName>
</protein>
<dbReference type="GeneID" id="301139647"/>
<sequence length="230" mass="26450">MRKKLILSLFLFSVYMIAPVGTNFVSAEQTDKSVYDIISEQSEKKETEKGNEVKEENKATDENKSTNKSLSITFMDVFKLIIALAFVIFLIYFLLKFVTKRNRFFQQAKYVENIGGTSLGTNKSIQLVRLGDKVLILGVGESITLIKEIDNEEESKRIIEEYESKFEQMTEPKDLLQKLSNKLVKRNIPIPEQRGKKSFSSTFKEQLTQIKNERSAEIEDVKGKGKRNDE</sequence>
<feature type="compositionally biased region" description="Polar residues" evidence="6">
    <location>
        <begin position="198"/>
        <end position="210"/>
    </location>
</feature>
<organism evidence="8 9">
    <name type="scientific">Metabacillus fastidiosus</name>
    <dbReference type="NCBI Taxonomy" id="1458"/>
    <lineage>
        <taxon>Bacteria</taxon>
        <taxon>Bacillati</taxon>
        <taxon>Bacillota</taxon>
        <taxon>Bacilli</taxon>
        <taxon>Bacillales</taxon>
        <taxon>Bacillaceae</taxon>
        <taxon>Metabacillus</taxon>
    </lineage>
</organism>
<dbReference type="Pfam" id="PF04347">
    <property type="entry name" value="FliO"/>
    <property type="match status" value="1"/>
</dbReference>
<evidence type="ECO:0000313" key="9">
    <source>
        <dbReference type="Proteomes" id="UP001342826"/>
    </source>
</evidence>
<feature type="chain" id="PRO_5047063422" description="Flagellar protein" evidence="7">
    <location>
        <begin position="19"/>
        <end position="230"/>
    </location>
</feature>
<evidence type="ECO:0000256" key="6">
    <source>
        <dbReference type="SAM" id="MobiDB-lite"/>
    </source>
</evidence>
<evidence type="ECO:0000256" key="5">
    <source>
        <dbReference type="RuleBase" id="RU362064"/>
    </source>
</evidence>
<dbReference type="NCBIfam" id="TIGR03500">
    <property type="entry name" value="FliO_TIGR"/>
    <property type="match status" value="1"/>
</dbReference>
<keyword evidence="9" id="KW-1185">Reference proteome</keyword>
<evidence type="ECO:0000256" key="4">
    <source>
        <dbReference type="ARBA" id="ARBA00023136"/>
    </source>
</evidence>